<evidence type="ECO:0000256" key="1">
    <source>
        <dbReference type="SAM" id="Phobius"/>
    </source>
</evidence>
<feature type="transmembrane region" description="Helical" evidence="1">
    <location>
        <begin position="257"/>
        <end position="282"/>
    </location>
</feature>
<name>A0A1B1A545_9RHOB</name>
<feature type="transmembrane region" description="Helical" evidence="1">
    <location>
        <begin position="201"/>
        <end position="220"/>
    </location>
</feature>
<dbReference type="EMBL" id="CP015230">
    <property type="protein sequence ID" value="ANP41703.1"/>
    <property type="molecule type" value="Genomic_DNA"/>
</dbReference>
<feature type="domain" description="DUF112" evidence="2">
    <location>
        <begin position="20"/>
        <end position="438"/>
    </location>
</feature>
<dbReference type="InterPro" id="IPR002823">
    <property type="entry name" value="DUF112_TM"/>
</dbReference>
<gene>
    <name evidence="3" type="ORF">K529_013065</name>
</gene>
<sequence>MGIDALIEGWNLFATPLAIGMTIFGCFFGLIIGVLPGLGPLMGIILLLPAVLHLPPVAAMGALIAIFVGGSCGGAVSAIVLRIPGTPIAAATLLDGYPMAQKGRAGEAIGLAISASAVGGILGGVILIALAPVLADFALRFGPPEYFALTLMGLIAIAVVGREAPLKGFITGILGLLIATVGTDAISNAQRFTFGYFELSSGFHIVSIVVGLFAVSEVLFQVRGGGLTDVPNVPRVRISLFSLVLLFKHPFNLVRSSIIGTFFGSLPGAGGVISAFSSYAVAKAQSRPEERYGEGAEGGVVATEAANNAAAGGTLIPTMALGVPGDASSAVLMSALILFGYFPGPELFEQNLDVAGGMFLAYIVANIALAVLGFLLTPLFLSVLRLRKVHLLPLVVMLSVMGTFALQSSIFDLWSMLGFGALGYFLRLYGFPLAPIVIGVVLGPICESNFRRSLLISRDGLSIFWEREIAFTILSVTAILVIWGLFGKGTSRWLKQKFRRAGDKVG</sequence>
<feature type="transmembrane region" description="Helical" evidence="1">
    <location>
        <begin position="169"/>
        <end position="189"/>
    </location>
</feature>
<dbReference type="RefSeq" id="WP_005636128.1">
    <property type="nucleotide sequence ID" value="NZ_CP015230.1"/>
</dbReference>
<evidence type="ECO:0000259" key="2">
    <source>
        <dbReference type="Pfam" id="PF01970"/>
    </source>
</evidence>
<keyword evidence="1" id="KW-1133">Transmembrane helix</keyword>
<protein>
    <submittedName>
        <fullName evidence="3">TRAP transporter</fullName>
    </submittedName>
</protein>
<dbReference type="KEGG" id="rmb:K529_013065"/>
<organism evidence="3 4">
    <name type="scientific">Tritonibacter mobilis F1926</name>
    <dbReference type="NCBI Taxonomy" id="1265309"/>
    <lineage>
        <taxon>Bacteria</taxon>
        <taxon>Pseudomonadati</taxon>
        <taxon>Pseudomonadota</taxon>
        <taxon>Alphaproteobacteria</taxon>
        <taxon>Rhodobacterales</taxon>
        <taxon>Paracoccaceae</taxon>
        <taxon>Tritonibacter</taxon>
    </lineage>
</organism>
<dbReference type="STRING" id="1265309.K529_013065"/>
<accession>A0A1B1A545</accession>
<dbReference type="Proteomes" id="UP000013243">
    <property type="component" value="Chromosome"/>
</dbReference>
<dbReference type="PANTHER" id="PTHR35342:SF5">
    <property type="entry name" value="TRICARBOXYLIC TRANSPORT PROTEIN"/>
    <property type="match status" value="1"/>
</dbReference>
<dbReference type="Pfam" id="PF01970">
    <property type="entry name" value="TctA"/>
    <property type="match status" value="1"/>
</dbReference>
<feature type="transmembrane region" description="Helical" evidence="1">
    <location>
        <begin position="109"/>
        <end position="134"/>
    </location>
</feature>
<feature type="transmembrane region" description="Helical" evidence="1">
    <location>
        <begin position="146"/>
        <end position="162"/>
    </location>
</feature>
<feature type="transmembrane region" description="Helical" evidence="1">
    <location>
        <begin position="426"/>
        <end position="446"/>
    </location>
</feature>
<keyword evidence="1" id="KW-0812">Transmembrane</keyword>
<keyword evidence="1" id="KW-0472">Membrane</keyword>
<reference evidence="3 4" key="1">
    <citation type="journal article" date="2016" name="ISME J.">
        <title>Global occurrence and heterogeneity of the Roseobacter-clade species Ruegeria mobilis.</title>
        <authorList>
            <person name="Sonnenschein E."/>
            <person name="Gram L."/>
        </authorList>
    </citation>
    <scope>NUCLEOTIDE SEQUENCE [LARGE SCALE GENOMIC DNA]</scope>
    <source>
        <strain evidence="3 4">F1926</strain>
    </source>
</reference>
<feature type="transmembrane region" description="Helical" evidence="1">
    <location>
        <begin position="74"/>
        <end position="97"/>
    </location>
</feature>
<feature type="transmembrane region" description="Helical" evidence="1">
    <location>
        <begin position="44"/>
        <end position="68"/>
    </location>
</feature>
<dbReference type="GeneID" id="28250781"/>
<proteinExistence type="predicted"/>
<evidence type="ECO:0000313" key="3">
    <source>
        <dbReference type="EMBL" id="ANP41703.1"/>
    </source>
</evidence>
<dbReference type="AlphaFoldDB" id="A0A1B1A545"/>
<dbReference type="OrthoDB" id="9791872at2"/>
<feature type="transmembrane region" description="Helical" evidence="1">
    <location>
        <begin position="12"/>
        <end position="32"/>
    </location>
</feature>
<evidence type="ECO:0000313" key="4">
    <source>
        <dbReference type="Proteomes" id="UP000013243"/>
    </source>
</evidence>
<feature type="transmembrane region" description="Helical" evidence="1">
    <location>
        <begin position="391"/>
        <end position="414"/>
    </location>
</feature>
<dbReference type="PANTHER" id="PTHR35342">
    <property type="entry name" value="TRICARBOXYLIC TRANSPORT PROTEIN"/>
    <property type="match status" value="1"/>
</dbReference>
<feature type="transmembrane region" description="Helical" evidence="1">
    <location>
        <begin position="359"/>
        <end position="384"/>
    </location>
</feature>
<feature type="transmembrane region" description="Helical" evidence="1">
    <location>
        <begin position="467"/>
        <end position="486"/>
    </location>
</feature>
<feature type="transmembrane region" description="Helical" evidence="1">
    <location>
        <begin position="327"/>
        <end position="344"/>
    </location>
</feature>